<sequence>MTHAGYGRLVRWDELFADLEGRLEHELDVERQELAAEEERLRLGRIGLRDRIMAMARAGAAVGLILADGETLALRVESSGRDWIAGEVTVGAARHAVVVPVAAIVGVTPERDQLELGLRPPPSEALPDLSSRLGLAFVLRDLCRRRAGIELRTRTGTVTGTIDRVARDHLDLAEHEPGEPRRDRVVRRIRLVPFDAIVRVRA</sequence>
<accession>A0ABQ6JNH6</accession>
<proteinExistence type="predicted"/>
<dbReference type="EMBL" id="BSVA01000001">
    <property type="protein sequence ID" value="GMA89846.1"/>
    <property type="molecule type" value="Genomic_DNA"/>
</dbReference>
<gene>
    <name evidence="1" type="ORF">GCM10025869_03750</name>
</gene>
<organism evidence="1 2">
    <name type="scientific">Homoserinibacter gongjuensis</name>
    <dbReference type="NCBI Taxonomy" id="1162968"/>
    <lineage>
        <taxon>Bacteria</taxon>
        <taxon>Bacillati</taxon>
        <taxon>Actinomycetota</taxon>
        <taxon>Actinomycetes</taxon>
        <taxon>Micrococcales</taxon>
        <taxon>Microbacteriaceae</taxon>
        <taxon>Homoserinibacter</taxon>
    </lineage>
</organism>
<dbReference type="RefSeq" id="WP_284297305.1">
    <property type="nucleotide sequence ID" value="NZ_BSVA01000001.1"/>
</dbReference>
<protein>
    <submittedName>
        <fullName evidence="1">Uncharacterized protein</fullName>
    </submittedName>
</protein>
<evidence type="ECO:0000313" key="2">
    <source>
        <dbReference type="Proteomes" id="UP001157069"/>
    </source>
</evidence>
<evidence type="ECO:0000313" key="1">
    <source>
        <dbReference type="EMBL" id="GMA89846.1"/>
    </source>
</evidence>
<keyword evidence="2" id="KW-1185">Reference proteome</keyword>
<reference evidence="2" key="1">
    <citation type="journal article" date="2019" name="Int. J. Syst. Evol. Microbiol.">
        <title>The Global Catalogue of Microorganisms (GCM) 10K type strain sequencing project: providing services to taxonomists for standard genome sequencing and annotation.</title>
        <authorList>
            <consortium name="The Broad Institute Genomics Platform"/>
            <consortium name="The Broad Institute Genome Sequencing Center for Infectious Disease"/>
            <person name="Wu L."/>
            <person name="Ma J."/>
        </authorList>
    </citation>
    <scope>NUCLEOTIDE SEQUENCE [LARGE SCALE GENOMIC DNA]</scope>
    <source>
        <strain evidence="2">NBRC 108755</strain>
    </source>
</reference>
<dbReference type="Proteomes" id="UP001157069">
    <property type="component" value="Unassembled WGS sequence"/>
</dbReference>
<comment type="caution">
    <text evidence="1">The sequence shown here is derived from an EMBL/GenBank/DDBJ whole genome shotgun (WGS) entry which is preliminary data.</text>
</comment>
<name>A0ABQ6JNH6_9MICO</name>